<feature type="domain" description="Carboxyltransferase" evidence="4">
    <location>
        <begin position="3"/>
        <end position="207"/>
    </location>
</feature>
<organism evidence="5">
    <name type="scientific">marine metagenome</name>
    <dbReference type="NCBI Taxonomy" id="408172"/>
    <lineage>
        <taxon>unclassified sequences</taxon>
        <taxon>metagenomes</taxon>
        <taxon>ecological metagenomes</taxon>
    </lineage>
</organism>
<keyword evidence="1" id="KW-0547">Nucleotide-binding</keyword>
<evidence type="ECO:0000256" key="2">
    <source>
        <dbReference type="ARBA" id="ARBA00022801"/>
    </source>
</evidence>
<dbReference type="InterPro" id="IPR003833">
    <property type="entry name" value="CT_C_D"/>
</dbReference>
<dbReference type="PANTHER" id="PTHR34698">
    <property type="entry name" value="5-OXOPROLINASE SUBUNIT B"/>
    <property type="match status" value="1"/>
</dbReference>
<name>A0A381WPL1_9ZZZZ</name>
<proteinExistence type="predicted"/>
<dbReference type="InterPro" id="IPR010016">
    <property type="entry name" value="PxpB"/>
</dbReference>
<sequence>MIKNISNLGDAALYCDFGKEVNEEINSYVISYFNYLKKLVEDKSIQGITNLSPSYNKLIVSFDLSITNFQKIKNKIETIKVLNNEKKKTKKIKVPVCCEEKHALDLVPLSKKLKISPEEILNLYFKKEYFCYMTGFIAGMPFLGDIDEIIRVDRLKTPRVKVPKGSVGITEQFCNIYTFESPGGWNIIGNTPIKIFNKTNLNNPALIKPGDKVSFYKITKEEYLNWND</sequence>
<keyword evidence="2" id="KW-0378">Hydrolase</keyword>
<gene>
    <name evidence="5" type="ORF">METZ01_LOCUS107279</name>
</gene>
<dbReference type="GO" id="GO:0005524">
    <property type="term" value="F:ATP binding"/>
    <property type="evidence" value="ECO:0007669"/>
    <property type="project" value="UniProtKB-KW"/>
</dbReference>
<dbReference type="Gene3D" id="3.30.1360.40">
    <property type="match status" value="1"/>
</dbReference>
<reference evidence="5" key="1">
    <citation type="submission" date="2018-05" db="EMBL/GenBank/DDBJ databases">
        <authorList>
            <person name="Lanie J.A."/>
            <person name="Ng W.-L."/>
            <person name="Kazmierczak K.M."/>
            <person name="Andrzejewski T.M."/>
            <person name="Davidsen T.M."/>
            <person name="Wayne K.J."/>
            <person name="Tettelin H."/>
            <person name="Glass J.I."/>
            <person name="Rusch D."/>
            <person name="Podicherti R."/>
            <person name="Tsui H.-C.T."/>
            <person name="Winkler M.E."/>
        </authorList>
    </citation>
    <scope>NUCLEOTIDE SEQUENCE</scope>
</reference>
<dbReference type="Pfam" id="PF02682">
    <property type="entry name" value="CT_C_D"/>
    <property type="match status" value="1"/>
</dbReference>
<dbReference type="SMART" id="SM00796">
    <property type="entry name" value="AHS1"/>
    <property type="match status" value="1"/>
</dbReference>
<dbReference type="EMBL" id="UINC01012465">
    <property type="protein sequence ID" value="SVA54425.1"/>
    <property type="molecule type" value="Genomic_DNA"/>
</dbReference>
<dbReference type="SUPFAM" id="SSF50891">
    <property type="entry name" value="Cyclophilin-like"/>
    <property type="match status" value="1"/>
</dbReference>
<protein>
    <recommendedName>
        <fullName evidence="4">Carboxyltransferase domain-containing protein</fullName>
    </recommendedName>
</protein>
<evidence type="ECO:0000256" key="1">
    <source>
        <dbReference type="ARBA" id="ARBA00022741"/>
    </source>
</evidence>
<keyword evidence="3" id="KW-0067">ATP-binding</keyword>
<dbReference type="InterPro" id="IPR029000">
    <property type="entry name" value="Cyclophilin-like_dom_sf"/>
</dbReference>
<dbReference type="PANTHER" id="PTHR34698:SF2">
    <property type="entry name" value="5-OXOPROLINASE SUBUNIT B"/>
    <property type="match status" value="1"/>
</dbReference>
<dbReference type="GO" id="GO:0016787">
    <property type="term" value="F:hydrolase activity"/>
    <property type="evidence" value="ECO:0007669"/>
    <property type="project" value="UniProtKB-KW"/>
</dbReference>
<dbReference type="AlphaFoldDB" id="A0A381WPL1"/>
<dbReference type="Gene3D" id="2.40.100.10">
    <property type="entry name" value="Cyclophilin-like"/>
    <property type="match status" value="1"/>
</dbReference>
<evidence type="ECO:0000313" key="5">
    <source>
        <dbReference type="EMBL" id="SVA54425.1"/>
    </source>
</evidence>
<dbReference type="SUPFAM" id="SSF160467">
    <property type="entry name" value="PH0987 N-terminal domain-like"/>
    <property type="match status" value="1"/>
</dbReference>
<accession>A0A381WPL1</accession>
<evidence type="ECO:0000256" key="3">
    <source>
        <dbReference type="ARBA" id="ARBA00022840"/>
    </source>
</evidence>
<evidence type="ECO:0000259" key="4">
    <source>
        <dbReference type="SMART" id="SM00796"/>
    </source>
</evidence>